<proteinExistence type="predicted"/>
<protein>
    <recommendedName>
        <fullName evidence="4">DUF4239 domain-containing protein</fullName>
    </recommendedName>
</protein>
<reference evidence="3" key="1">
    <citation type="journal article" date="2019" name="Int. J. Syst. Evol. Microbiol.">
        <title>The Global Catalogue of Microorganisms (GCM) 10K type strain sequencing project: providing services to taxonomists for standard genome sequencing and annotation.</title>
        <authorList>
            <consortium name="The Broad Institute Genomics Platform"/>
            <consortium name="The Broad Institute Genome Sequencing Center for Infectious Disease"/>
            <person name="Wu L."/>
            <person name="Ma J."/>
        </authorList>
    </citation>
    <scope>NUCLEOTIDE SEQUENCE [LARGE SCALE GENOMIC DNA]</scope>
    <source>
        <strain evidence="3">JCM 17543</strain>
    </source>
</reference>
<sequence>MGEWFRTAPIWLLGLLLFVATVGCALAGARVNRWYTQRNREQERLSESQAGHVVSMIYALLSLLIGFTFQMAAERFEVRRQLVREDAIAIETLYLKAQLLADPYRSTLSGLLVRYAENHLALAQVRREDSDARRLMADDDQLRRELWTALIPAFDSIKDLDFSTSLVESSTEVVRVDTARRAARGSPIPTTIILGLIFYSLVAAAGLGAIMKSRKGEIASAFLLGLSALALMLISDLNRPVDGTIHESQEPMRQMLVRLQNNPPTVFQPIAAQPH</sequence>
<feature type="transmembrane region" description="Helical" evidence="1">
    <location>
        <begin position="217"/>
        <end position="234"/>
    </location>
</feature>
<evidence type="ECO:0000313" key="3">
    <source>
        <dbReference type="Proteomes" id="UP001500827"/>
    </source>
</evidence>
<evidence type="ECO:0000256" key="1">
    <source>
        <dbReference type="SAM" id="Phobius"/>
    </source>
</evidence>
<keyword evidence="3" id="KW-1185">Reference proteome</keyword>
<evidence type="ECO:0000313" key="2">
    <source>
        <dbReference type="EMBL" id="GAA3908045.1"/>
    </source>
</evidence>
<keyword evidence="1" id="KW-0472">Membrane</keyword>
<dbReference type="EMBL" id="BAABBM010000001">
    <property type="protein sequence ID" value="GAA3908045.1"/>
    <property type="molecule type" value="Genomic_DNA"/>
</dbReference>
<accession>A0ABP7LXR7</accession>
<dbReference type="RefSeq" id="WP_344700314.1">
    <property type="nucleotide sequence ID" value="NZ_BAABBM010000001.1"/>
</dbReference>
<organism evidence="2 3">
    <name type="scientific">Sphingomonas limnosediminicola</name>
    <dbReference type="NCBI Taxonomy" id="940133"/>
    <lineage>
        <taxon>Bacteria</taxon>
        <taxon>Pseudomonadati</taxon>
        <taxon>Pseudomonadota</taxon>
        <taxon>Alphaproteobacteria</taxon>
        <taxon>Sphingomonadales</taxon>
        <taxon>Sphingomonadaceae</taxon>
        <taxon>Sphingomonas</taxon>
    </lineage>
</organism>
<evidence type="ECO:0008006" key="4">
    <source>
        <dbReference type="Google" id="ProtNLM"/>
    </source>
</evidence>
<name>A0ABP7LXR7_9SPHN</name>
<feature type="transmembrane region" description="Helical" evidence="1">
    <location>
        <begin position="190"/>
        <end position="211"/>
    </location>
</feature>
<dbReference type="Pfam" id="PF14023">
    <property type="entry name" value="Bestrophin-like"/>
    <property type="match status" value="1"/>
</dbReference>
<comment type="caution">
    <text evidence="2">The sequence shown here is derived from an EMBL/GenBank/DDBJ whole genome shotgun (WGS) entry which is preliminary data.</text>
</comment>
<keyword evidence="1" id="KW-1133">Transmembrane helix</keyword>
<gene>
    <name evidence="2" type="ORF">GCM10022276_28030</name>
</gene>
<feature type="transmembrane region" description="Helical" evidence="1">
    <location>
        <begin position="51"/>
        <end position="72"/>
    </location>
</feature>
<dbReference type="InterPro" id="IPR025333">
    <property type="entry name" value="DUF4239"/>
</dbReference>
<dbReference type="PROSITE" id="PS51257">
    <property type="entry name" value="PROKAR_LIPOPROTEIN"/>
    <property type="match status" value="1"/>
</dbReference>
<keyword evidence="1" id="KW-0812">Transmembrane</keyword>
<dbReference type="Proteomes" id="UP001500827">
    <property type="component" value="Unassembled WGS sequence"/>
</dbReference>